<reference evidence="1" key="1">
    <citation type="submission" date="2021-06" db="EMBL/GenBank/DDBJ databases">
        <title>Comparative genomics, transcriptomics and evolutionary studies reveal genomic signatures of adaptation to plant cell wall in hemibiotrophic fungi.</title>
        <authorList>
            <consortium name="DOE Joint Genome Institute"/>
            <person name="Baroncelli R."/>
            <person name="Diaz J.F."/>
            <person name="Benocci T."/>
            <person name="Peng M."/>
            <person name="Battaglia E."/>
            <person name="Haridas S."/>
            <person name="Andreopoulos W."/>
            <person name="Labutti K."/>
            <person name="Pangilinan J."/>
            <person name="Floch G.L."/>
            <person name="Makela M.R."/>
            <person name="Henrissat B."/>
            <person name="Grigoriev I.V."/>
            <person name="Crouch J.A."/>
            <person name="De Vries R.P."/>
            <person name="Sukno S.A."/>
            <person name="Thon M.R."/>
        </authorList>
    </citation>
    <scope>NUCLEOTIDE SEQUENCE</scope>
    <source>
        <strain evidence="1">CBS 102054</strain>
    </source>
</reference>
<proteinExistence type="predicted"/>
<name>A0AAI9ZSL0_9PEZI</name>
<dbReference type="RefSeq" id="XP_060444865.1">
    <property type="nucleotide sequence ID" value="XM_060588010.1"/>
</dbReference>
<dbReference type="EMBL" id="JAHMHQ010000011">
    <property type="protein sequence ID" value="KAK1636258.1"/>
    <property type="molecule type" value="Genomic_DNA"/>
</dbReference>
<gene>
    <name evidence="1" type="ORF">BDP81DRAFT_394874</name>
</gene>
<organism evidence="1 2">
    <name type="scientific">Colletotrichum phormii</name>
    <dbReference type="NCBI Taxonomy" id="359342"/>
    <lineage>
        <taxon>Eukaryota</taxon>
        <taxon>Fungi</taxon>
        <taxon>Dikarya</taxon>
        <taxon>Ascomycota</taxon>
        <taxon>Pezizomycotina</taxon>
        <taxon>Sordariomycetes</taxon>
        <taxon>Hypocreomycetidae</taxon>
        <taxon>Glomerellales</taxon>
        <taxon>Glomerellaceae</taxon>
        <taxon>Colletotrichum</taxon>
        <taxon>Colletotrichum acutatum species complex</taxon>
    </lineage>
</organism>
<sequence length="178" mass="20631">MDTKPITSQNSMGLNEVQRRDALAVPKHYVFLAFQRRIMLTNNHVTKYFATVTQPANPEIFLCHWVNEEYLKHFAWKEAVPSPWDDSPKLIMLLTQTEIARLETWFYEFHAARYGVTGGNLALFLGLGKLFYQPGGDRYEWPQHSLGHPQISGVTWTESGCQFWREESQQAQPTKTLL</sequence>
<evidence type="ECO:0000313" key="2">
    <source>
        <dbReference type="Proteomes" id="UP001243989"/>
    </source>
</evidence>
<evidence type="ECO:0000313" key="1">
    <source>
        <dbReference type="EMBL" id="KAK1636258.1"/>
    </source>
</evidence>
<dbReference type="AlphaFoldDB" id="A0AAI9ZSL0"/>
<dbReference type="Proteomes" id="UP001243989">
    <property type="component" value="Unassembled WGS sequence"/>
</dbReference>
<accession>A0AAI9ZSL0</accession>
<comment type="caution">
    <text evidence="1">The sequence shown here is derived from an EMBL/GenBank/DDBJ whole genome shotgun (WGS) entry which is preliminary data.</text>
</comment>
<keyword evidence="2" id="KW-1185">Reference proteome</keyword>
<protein>
    <submittedName>
        <fullName evidence="1">Uncharacterized protein</fullName>
    </submittedName>
</protein>
<dbReference type="GeneID" id="85472872"/>